<organism evidence="2 3">
    <name type="scientific">Polypedilum vanderplanki</name>
    <name type="common">Sleeping chironomid midge</name>
    <dbReference type="NCBI Taxonomy" id="319348"/>
    <lineage>
        <taxon>Eukaryota</taxon>
        <taxon>Metazoa</taxon>
        <taxon>Ecdysozoa</taxon>
        <taxon>Arthropoda</taxon>
        <taxon>Hexapoda</taxon>
        <taxon>Insecta</taxon>
        <taxon>Pterygota</taxon>
        <taxon>Neoptera</taxon>
        <taxon>Endopterygota</taxon>
        <taxon>Diptera</taxon>
        <taxon>Nematocera</taxon>
        <taxon>Chironomoidea</taxon>
        <taxon>Chironomidae</taxon>
        <taxon>Chironominae</taxon>
        <taxon>Polypedilum</taxon>
        <taxon>Polypedilum</taxon>
    </lineage>
</organism>
<dbReference type="InterPro" id="IPR019734">
    <property type="entry name" value="TPR_rpt"/>
</dbReference>
<evidence type="ECO:0008006" key="4">
    <source>
        <dbReference type="Google" id="ProtNLM"/>
    </source>
</evidence>
<protein>
    <recommendedName>
        <fullName evidence="4">Tetratricopeptide repeat protein 1-like protein</fullName>
    </recommendedName>
</protein>
<reference evidence="2" key="1">
    <citation type="submission" date="2021-03" db="EMBL/GenBank/DDBJ databases">
        <title>Chromosome level genome of the anhydrobiotic midge Polypedilum vanderplanki.</title>
        <authorList>
            <person name="Yoshida Y."/>
            <person name="Kikawada T."/>
            <person name="Gusev O."/>
        </authorList>
    </citation>
    <scope>NUCLEOTIDE SEQUENCE</scope>
    <source>
        <strain evidence="2">NIAS01</strain>
        <tissue evidence="2">Whole body or cell culture</tissue>
    </source>
</reference>
<dbReference type="SUPFAM" id="SSF48452">
    <property type="entry name" value="TPR-like"/>
    <property type="match status" value="1"/>
</dbReference>
<keyword evidence="3" id="KW-1185">Reference proteome</keyword>
<dbReference type="Gene3D" id="1.25.40.10">
    <property type="entry name" value="Tetratricopeptide repeat domain"/>
    <property type="match status" value="1"/>
</dbReference>
<proteinExistence type="predicted"/>
<dbReference type="InterPro" id="IPR052769">
    <property type="entry name" value="TPR_domain_protein"/>
</dbReference>
<dbReference type="AlphaFoldDB" id="A0A9J6CIT2"/>
<dbReference type="PANTHER" id="PTHR46014:SF1">
    <property type="entry name" value="TETRATRICOPEPTIDE REPEAT PROTEIN 1"/>
    <property type="match status" value="1"/>
</dbReference>
<accession>A0A9J6CIT2</accession>
<dbReference type="InterPro" id="IPR011990">
    <property type="entry name" value="TPR-like_helical_dom_sf"/>
</dbReference>
<dbReference type="OrthoDB" id="1872379at2759"/>
<dbReference type="EMBL" id="JADBJN010000001">
    <property type="protein sequence ID" value="KAG5681924.1"/>
    <property type="molecule type" value="Genomic_DNA"/>
</dbReference>
<keyword evidence="1" id="KW-0802">TPR repeat</keyword>
<comment type="caution">
    <text evidence="2">The sequence shown here is derived from an EMBL/GenBank/DDBJ whole genome shotgun (WGS) entry which is preliminary data.</text>
</comment>
<dbReference type="Proteomes" id="UP001107558">
    <property type="component" value="Chromosome 1"/>
</dbReference>
<dbReference type="Pfam" id="PF00515">
    <property type="entry name" value="TPR_1"/>
    <property type="match status" value="1"/>
</dbReference>
<evidence type="ECO:0000256" key="1">
    <source>
        <dbReference type="PROSITE-ProRule" id="PRU00339"/>
    </source>
</evidence>
<sequence length="233" mass="26835">MDEKQQIASSDDEQFEDANEKIINDIIDKCEANDLIDDESQRDFEKDQTEEEREEARLLAVELKDKGNVEFRNGNFEISSEIYTQALRKCPVSCSTERSILYGNRSLAKVKLGLKSSAIDDCTKSIEFNPKYVKVLLRRAALYEETNKLDESLDDYKKILELDPGNHEARSAQIRLPPLINERNEKMKEEMIEKLKDLGNLVLRPFGLSTKNFEMKQDPSTGSYSINFNQNPK</sequence>
<dbReference type="PANTHER" id="PTHR46014">
    <property type="entry name" value="TETRATRICOPEPTIDE REPEAT PROTEIN 1"/>
    <property type="match status" value="1"/>
</dbReference>
<dbReference type="SMART" id="SM00028">
    <property type="entry name" value="TPR"/>
    <property type="match status" value="3"/>
</dbReference>
<evidence type="ECO:0000313" key="2">
    <source>
        <dbReference type="EMBL" id="KAG5681924.1"/>
    </source>
</evidence>
<feature type="repeat" description="TPR" evidence="1">
    <location>
        <begin position="133"/>
        <end position="166"/>
    </location>
</feature>
<gene>
    <name evidence="2" type="ORF">PVAND_011327</name>
</gene>
<evidence type="ECO:0000313" key="3">
    <source>
        <dbReference type="Proteomes" id="UP001107558"/>
    </source>
</evidence>
<dbReference type="PROSITE" id="PS50005">
    <property type="entry name" value="TPR"/>
    <property type="match status" value="1"/>
</dbReference>
<name>A0A9J6CIT2_POLVA</name>